<dbReference type="PANTHER" id="PTHR43284:SF1">
    <property type="entry name" value="ASPARAGINE SYNTHETASE"/>
    <property type="match status" value="1"/>
</dbReference>
<dbReference type="EMBL" id="SAYW01000002">
    <property type="protein sequence ID" value="RWU08595.1"/>
    <property type="molecule type" value="Genomic_DNA"/>
</dbReference>
<dbReference type="InterPro" id="IPR033738">
    <property type="entry name" value="AsnB_N"/>
</dbReference>
<dbReference type="GO" id="GO:0006529">
    <property type="term" value="P:asparagine biosynthetic process"/>
    <property type="evidence" value="ECO:0007669"/>
    <property type="project" value="UniProtKB-KW"/>
</dbReference>
<dbReference type="GO" id="GO:0005829">
    <property type="term" value="C:cytosol"/>
    <property type="evidence" value="ECO:0007669"/>
    <property type="project" value="TreeGrafter"/>
</dbReference>
<feature type="binding site" evidence="9">
    <location>
        <position position="290"/>
    </location>
    <ligand>
        <name>ATP</name>
        <dbReference type="ChEBI" id="CHEBI:30616"/>
    </ligand>
</feature>
<evidence type="ECO:0000256" key="4">
    <source>
        <dbReference type="ARBA" id="ARBA00022741"/>
    </source>
</evidence>
<keyword evidence="8" id="KW-0061">Asparagine biosynthesis</keyword>
<dbReference type="RefSeq" id="WP_113647110.1">
    <property type="nucleotide sequence ID" value="NZ_QMHN01000002.1"/>
</dbReference>
<dbReference type="Pfam" id="PF00733">
    <property type="entry name" value="Asn_synthase"/>
    <property type="match status" value="1"/>
</dbReference>
<protein>
    <recommendedName>
        <fullName evidence="3">asparagine synthase (glutamine-hydrolyzing)</fullName>
        <ecNumber evidence="3">6.3.5.4</ecNumber>
    </recommendedName>
</protein>
<accession>A0A443YX77</accession>
<dbReference type="GO" id="GO:0004066">
    <property type="term" value="F:asparagine synthase (glutamine-hydrolyzing) activity"/>
    <property type="evidence" value="ECO:0007669"/>
    <property type="project" value="UniProtKB-EC"/>
</dbReference>
<evidence type="ECO:0000256" key="6">
    <source>
        <dbReference type="ARBA" id="ARBA00022962"/>
    </source>
</evidence>
<evidence type="ECO:0000256" key="2">
    <source>
        <dbReference type="ARBA" id="ARBA00005752"/>
    </source>
</evidence>
<dbReference type="SUPFAM" id="SSF56235">
    <property type="entry name" value="N-terminal nucleophile aminohydrolases (Ntn hydrolases)"/>
    <property type="match status" value="1"/>
</dbReference>
<dbReference type="Proteomes" id="UP000284120">
    <property type="component" value="Unassembled WGS sequence"/>
</dbReference>
<dbReference type="CDD" id="cd01991">
    <property type="entry name" value="Asn_synthase_B_C"/>
    <property type="match status" value="1"/>
</dbReference>
<dbReference type="PROSITE" id="PS51278">
    <property type="entry name" value="GATASE_TYPE_2"/>
    <property type="match status" value="1"/>
</dbReference>
<dbReference type="EC" id="6.3.5.4" evidence="3"/>
<keyword evidence="5 9" id="KW-0067">ATP-binding</keyword>
<dbReference type="InterPro" id="IPR051786">
    <property type="entry name" value="ASN_synthetase/amidase"/>
</dbReference>
<keyword evidence="4 9" id="KW-0547">Nucleotide-binding</keyword>
<comment type="catalytic activity">
    <reaction evidence="7">
        <text>L-aspartate + L-glutamine + ATP + H2O = L-asparagine + L-glutamate + AMP + diphosphate + H(+)</text>
        <dbReference type="Rhea" id="RHEA:12228"/>
        <dbReference type="ChEBI" id="CHEBI:15377"/>
        <dbReference type="ChEBI" id="CHEBI:15378"/>
        <dbReference type="ChEBI" id="CHEBI:29985"/>
        <dbReference type="ChEBI" id="CHEBI:29991"/>
        <dbReference type="ChEBI" id="CHEBI:30616"/>
        <dbReference type="ChEBI" id="CHEBI:33019"/>
        <dbReference type="ChEBI" id="CHEBI:58048"/>
        <dbReference type="ChEBI" id="CHEBI:58359"/>
        <dbReference type="ChEBI" id="CHEBI:456215"/>
        <dbReference type="EC" id="6.3.5.4"/>
    </reaction>
</comment>
<proteinExistence type="inferred from homology"/>
<dbReference type="InterPro" id="IPR006426">
    <property type="entry name" value="Asn_synth_AEB"/>
</dbReference>
<dbReference type="InterPro" id="IPR029055">
    <property type="entry name" value="Ntn_hydrolases_N"/>
</dbReference>
<gene>
    <name evidence="11" type="primary">asnB</name>
    <name evidence="11" type="ORF">DPV69_09505</name>
</gene>
<comment type="similarity">
    <text evidence="2">Belongs to the asparagine synthetase family.</text>
</comment>
<dbReference type="CDD" id="cd00712">
    <property type="entry name" value="AsnB"/>
    <property type="match status" value="1"/>
</dbReference>
<organism evidence="11 12">
    <name type="scientific">Pedobacter chitinilyticus</name>
    <dbReference type="NCBI Taxonomy" id="2233776"/>
    <lineage>
        <taxon>Bacteria</taxon>
        <taxon>Pseudomonadati</taxon>
        <taxon>Bacteroidota</taxon>
        <taxon>Sphingobacteriia</taxon>
        <taxon>Sphingobacteriales</taxon>
        <taxon>Sphingobacteriaceae</taxon>
        <taxon>Pedobacter</taxon>
    </lineage>
</organism>
<dbReference type="OrthoDB" id="9763290at2"/>
<dbReference type="Gene3D" id="3.60.20.10">
    <property type="entry name" value="Glutamine Phosphoribosylpyrophosphate, subunit 1, domain 1"/>
    <property type="match status" value="1"/>
</dbReference>
<reference evidence="11 12" key="1">
    <citation type="submission" date="2018-06" db="EMBL/GenBank/DDBJ databases">
        <title>Pedobacter endophyticus sp. nov., an endophytic bacterium isolated from a leaf of Triticum aestivum.</title>
        <authorList>
            <person name="Zhang L."/>
        </authorList>
    </citation>
    <scope>NUCLEOTIDE SEQUENCE [LARGE SCALE GENOMIC DNA]</scope>
    <source>
        <strain evidence="11 12">CM134L-2</strain>
    </source>
</reference>
<sequence length="598" mass="68867">MCRIAGIISKKLNDKETSAAIKRMCNAMRKGGPDGEGYLLLPELNLAFGHRRLSLIDLSENGKQPMPYQNQLWITFNGEIYNYPELKVDLIAKGFSFNNETDTEVILAGYQAYGTSFFKELKGMFAFALLDQHTKQTFLVRDGLGIKPLYYALNDGQLCFASEVKAFTAFNSNWKENTDWPIYFLSFGFIPEPYTTLEGVHNLPKGHFLTWDHQKQHATLQKFADNYPFPKEVELQIAQQEIKTKLDQSVKRHLIADAPIGVFLSGGIDSSLLSIIASEQTQQVINTLSINFNEPEFSEQKYQEIIAKQINSKHIRYTVTANDFEQHIDQIFNDMDQPSNDGVNSWFVNKVAKENGLKAVLSGIGADELFGGYPSFKRHPLIKKLKKAPRFLLKSAKYLPSDKLKRISFLAYQNPIGEYLFLRGFYTPNVVSKLLKVPEKKIEQLLNNYPLDKEVEQLSAEDRISWFETNVYMQNQLLKDTDYMSMAHGIEVRVPFLDQDLVAKTLALPKEARFNEQPKSILIKAYQNILPEAIWNRPKKGFTFPFQHWFTTYKPMLNEEHYKKNAQALALLKQFKNHQLHWSKLFAVYQVFHHAKKA</sequence>
<evidence type="ECO:0000313" key="11">
    <source>
        <dbReference type="EMBL" id="RWU08595.1"/>
    </source>
</evidence>
<evidence type="ECO:0000256" key="5">
    <source>
        <dbReference type="ARBA" id="ARBA00022840"/>
    </source>
</evidence>
<evidence type="ECO:0000256" key="7">
    <source>
        <dbReference type="ARBA" id="ARBA00048741"/>
    </source>
</evidence>
<feature type="binding site" evidence="9">
    <location>
        <begin position="362"/>
        <end position="363"/>
    </location>
    <ligand>
        <name>ATP</name>
        <dbReference type="ChEBI" id="CHEBI:30616"/>
    </ligand>
</feature>
<dbReference type="InterPro" id="IPR017932">
    <property type="entry name" value="GATase_2_dom"/>
</dbReference>
<evidence type="ECO:0000313" key="12">
    <source>
        <dbReference type="Proteomes" id="UP000284120"/>
    </source>
</evidence>
<comment type="caution">
    <text evidence="11">The sequence shown here is derived from an EMBL/GenBank/DDBJ whole genome shotgun (WGS) entry which is preliminary data.</text>
</comment>
<feature type="domain" description="Glutamine amidotransferase type-2" evidence="10">
    <location>
        <begin position="2"/>
        <end position="214"/>
    </location>
</feature>
<dbReference type="SUPFAM" id="SSF52402">
    <property type="entry name" value="Adenine nucleotide alpha hydrolases-like"/>
    <property type="match status" value="1"/>
</dbReference>
<evidence type="ECO:0000259" key="10">
    <source>
        <dbReference type="PROSITE" id="PS51278"/>
    </source>
</evidence>
<evidence type="ECO:0000256" key="3">
    <source>
        <dbReference type="ARBA" id="ARBA00012737"/>
    </source>
</evidence>
<keyword evidence="8" id="KW-0028">Amino-acid biosynthesis</keyword>
<dbReference type="PANTHER" id="PTHR43284">
    <property type="entry name" value="ASPARAGINE SYNTHETASE (GLUTAMINE-HYDROLYZING)"/>
    <property type="match status" value="1"/>
</dbReference>
<dbReference type="GO" id="GO:0005524">
    <property type="term" value="F:ATP binding"/>
    <property type="evidence" value="ECO:0007669"/>
    <property type="project" value="UniProtKB-KW"/>
</dbReference>
<evidence type="ECO:0000256" key="1">
    <source>
        <dbReference type="ARBA" id="ARBA00005187"/>
    </source>
</evidence>
<keyword evidence="11" id="KW-0436">Ligase</keyword>
<keyword evidence="12" id="KW-1185">Reference proteome</keyword>
<dbReference type="NCBIfam" id="TIGR01536">
    <property type="entry name" value="asn_synth_AEB"/>
    <property type="match status" value="1"/>
</dbReference>
<dbReference type="Gene3D" id="3.40.50.620">
    <property type="entry name" value="HUPs"/>
    <property type="match status" value="1"/>
</dbReference>
<name>A0A443YX77_9SPHI</name>
<evidence type="ECO:0000256" key="9">
    <source>
        <dbReference type="PIRSR" id="PIRSR001589-2"/>
    </source>
</evidence>
<keyword evidence="6 8" id="KW-0315">Glutamine amidotransferase</keyword>
<dbReference type="PIRSF" id="PIRSF001589">
    <property type="entry name" value="Asn_synthetase_glu-h"/>
    <property type="match status" value="1"/>
</dbReference>
<dbReference type="InterPro" id="IPR001962">
    <property type="entry name" value="Asn_synthase"/>
</dbReference>
<feature type="active site" description="For GATase activity" evidence="8">
    <location>
        <position position="2"/>
    </location>
</feature>
<feature type="binding site" evidence="9">
    <location>
        <position position="102"/>
    </location>
    <ligand>
        <name>L-glutamine</name>
        <dbReference type="ChEBI" id="CHEBI:58359"/>
    </ligand>
</feature>
<comment type="pathway">
    <text evidence="1">Amino-acid biosynthesis; L-asparagine biosynthesis; L-asparagine from L-aspartate (L-Gln route): step 1/1.</text>
</comment>
<dbReference type="Pfam" id="PF13537">
    <property type="entry name" value="GATase_7"/>
    <property type="match status" value="1"/>
</dbReference>
<dbReference type="AlphaFoldDB" id="A0A443YX77"/>
<evidence type="ECO:0000256" key="8">
    <source>
        <dbReference type="PIRSR" id="PIRSR001589-1"/>
    </source>
</evidence>
<dbReference type="InterPro" id="IPR014729">
    <property type="entry name" value="Rossmann-like_a/b/a_fold"/>
</dbReference>